<organism evidence="1 2">
    <name type="scientific">Niastella yeongjuensis</name>
    <dbReference type="NCBI Taxonomy" id="354355"/>
    <lineage>
        <taxon>Bacteria</taxon>
        <taxon>Pseudomonadati</taxon>
        <taxon>Bacteroidota</taxon>
        <taxon>Chitinophagia</taxon>
        <taxon>Chitinophagales</taxon>
        <taxon>Chitinophagaceae</taxon>
        <taxon>Niastella</taxon>
    </lineage>
</organism>
<proteinExistence type="predicted"/>
<accession>A0A1V9F2Z6</accession>
<evidence type="ECO:0000313" key="2">
    <source>
        <dbReference type="Proteomes" id="UP000192610"/>
    </source>
</evidence>
<dbReference type="AlphaFoldDB" id="A0A1V9F2Z6"/>
<name>A0A1V9F2Z6_9BACT</name>
<dbReference type="EMBL" id="LVXG01000007">
    <property type="protein sequence ID" value="OQP52760.1"/>
    <property type="molecule type" value="Genomic_DNA"/>
</dbReference>
<keyword evidence="2" id="KW-1185">Reference proteome</keyword>
<evidence type="ECO:0000313" key="1">
    <source>
        <dbReference type="EMBL" id="OQP52760.1"/>
    </source>
</evidence>
<reference evidence="2" key="1">
    <citation type="submission" date="2016-04" db="EMBL/GenBank/DDBJ databases">
        <authorList>
            <person name="Chen L."/>
            <person name="Zhuang W."/>
            <person name="Wang G."/>
        </authorList>
    </citation>
    <scope>NUCLEOTIDE SEQUENCE [LARGE SCALE GENOMIC DNA]</scope>
    <source>
        <strain evidence="2">17621</strain>
    </source>
</reference>
<sequence>MILIVIVAFISCSKDDGAIPERVSIEDVPAVTTNLESGKTVDTIRLSGSPGNYEGKVKVALYFNDATPPAKVDIVVRKNGAASNVKLYKADVTSLPVNFTIKVSDLETLFGAAIKASDSYDFAPDIYVKDKKYEAFPVTGIGSGSGVTGMSAVGFGEFVRFYVK</sequence>
<protein>
    <submittedName>
        <fullName evidence="1">Uncharacterized protein</fullName>
    </submittedName>
</protein>
<dbReference type="STRING" id="354355.SAMN05660816_04674"/>
<comment type="caution">
    <text evidence="1">The sequence shown here is derived from an EMBL/GenBank/DDBJ whole genome shotgun (WGS) entry which is preliminary data.</text>
</comment>
<dbReference type="Proteomes" id="UP000192610">
    <property type="component" value="Unassembled WGS sequence"/>
</dbReference>
<gene>
    <name evidence="1" type="ORF">A4H97_23935</name>
</gene>